<feature type="region of interest" description="Disordered" evidence="10">
    <location>
        <begin position="453"/>
        <end position="480"/>
    </location>
</feature>
<evidence type="ECO:0000313" key="12">
    <source>
        <dbReference type="EMBL" id="ABO96923.1"/>
    </source>
</evidence>
<comment type="similarity">
    <text evidence="2">Belongs to the histone deacetylase family. HD type 2 subfamily.</text>
</comment>
<keyword evidence="7" id="KW-0805">Transcription regulation</keyword>
<proteinExistence type="inferred from homology"/>
<evidence type="ECO:0000256" key="8">
    <source>
        <dbReference type="ARBA" id="ARBA00023163"/>
    </source>
</evidence>
<dbReference type="Proteomes" id="UP000001568">
    <property type="component" value="Chromosome 7"/>
</dbReference>
<dbReference type="KEGG" id="olu:OSTLU_87707"/>
<keyword evidence="9" id="KW-0539">Nucleus</keyword>
<dbReference type="InterPro" id="IPR037138">
    <property type="entry name" value="His_deacetylse_dom_sf"/>
</dbReference>
<evidence type="ECO:0000313" key="13">
    <source>
        <dbReference type="Proteomes" id="UP000001568"/>
    </source>
</evidence>
<dbReference type="EC" id="3.5.1.98" evidence="3"/>
<dbReference type="OMA" id="MEMHEKE"/>
<organism evidence="12 13">
    <name type="scientific">Ostreococcus lucimarinus (strain CCE9901)</name>
    <dbReference type="NCBI Taxonomy" id="436017"/>
    <lineage>
        <taxon>Eukaryota</taxon>
        <taxon>Viridiplantae</taxon>
        <taxon>Chlorophyta</taxon>
        <taxon>Mamiellophyceae</taxon>
        <taxon>Mamiellales</taxon>
        <taxon>Bathycoccaceae</taxon>
        <taxon>Ostreococcus</taxon>
    </lineage>
</organism>
<dbReference type="EMBL" id="CP000587">
    <property type="protein sequence ID" value="ABO96923.1"/>
    <property type="molecule type" value="Genomic_DNA"/>
</dbReference>
<dbReference type="GO" id="GO:0040029">
    <property type="term" value="P:epigenetic regulation of gene expression"/>
    <property type="evidence" value="ECO:0007669"/>
    <property type="project" value="TreeGrafter"/>
</dbReference>
<keyword evidence="8" id="KW-0804">Transcription</keyword>
<dbReference type="AlphaFoldDB" id="A4RZU5"/>
<reference evidence="12 13" key="1">
    <citation type="journal article" date="2007" name="Proc. Natl. Acad. Sci. U.S.A.">
        <title>The tiny eukaryote Ostreococcus provides genomic insights into the paradox of plankton speciation.</title>
        <authorList>
            <person name="Palenik B."/>
            <person name="Grimwood J."/>
            <person name="Aerts A."/>
            <person name="Rouze P."/>
            <person name="Salamov A."/>
            <person name="Putnam N."/>
            <person name="Dupont C."/>
            <person name="Jorgensen R."/>
            <person name="Derelle E."/>
            <person name="Rombauts S."/>
            <person name="Zhou K."/>
            <person name="Otillar R."/>
            <person name="Merchant S.S."/>
            <person name="Podell S."/>
            <person name="Gaasterland T."/>
            <person name="Napoli C."/>
            <person name="Gendler K."/>
            <person name="Manuell A."/>
            <person name="Tai V."/>
            <person name="Vallon O."/>
            <person name="Piganeau G."/>
            <person name="Jancek S."/>
            <person name="Heijde M."/>
            <person name="Jabbari K."/>
            <person name="Bowler C."/>
            <person name="Lohr M."/>
            <person name="Robbens S."/>
            <person name="Werner G."/>
            <person name="Dubchak I."/>
            <person name="Pazour G.J."/>
            <person name="Ren Q."/>
            <person name="Paulsen I."/>
            <person name="Delwiche C."/>
            <person name="Schmutz J."/>
            <person name="Rokhsar D."/>
            <person name="Van de Peer Y."/>
            <person name="Moreau H."/>
            <person name="Grigoriev I.V."/>
        </authorList>
    </citation>
    <scope>NUCLEOTIDE SEQUENCE [LARGE SCALE GENOMIC DNA]</scope>
    <source>
        <strain evidence="12 13">CCE9901</strain>
    </source>
</reference>
<dbReference type="eggNOG" id="KOG1343">
    <property type="taxonomic scope" value="Eukaryota"/>
</dbReference>
<feature type="non-terminal residue" evidence="12">
    <location>
        <position position="1"/>
    </location>
</feature>
<dbReference type="HOGENOM" id="CLU_569376_0_0_1"/>
<evidence type="ECO:0000256" key="2">
    <source>
        <dbReference type="ARBA" id="ARBA00007738"/>
    </source>
</evidence>
<dbReference type="GO" id="GO:0141221">
    <property type="term" value="F:histone deacetylase activity, hydrolytic mechanism"/>
    <property type="evidence" value="ECO:0007669"/>
    <property type="project" value="UniProtKB-EC"/>
</dbReference>
<evidence type="ECO:0000259" key="11">
    <source>
        <dbReference type="Pfam" id="PF00850"/>
    </source>
</evidence>
<dbReference type="OrthoDB" id="424012at2759"/>
<protein>
    <recommendedName>
        <fullName evidence="3">histone deacetylase</fullName>
        <ecNumber evidence="3">3.5.1.98</ecNumber>
    </recommendedName>
</protein>
<evidence type="ECO:0000256" key="3">
    <source>
        <dbReference type="ARBA" id="ARBA00012111"/>
    </source>
</evidence>
<comment type="subcellular location">
    <subcellularLocation>
        <location evidence="1">Nucleus</location>
    </subcellularLocation>
</comment>
<dbReference type="Gramene" id="ABO96923">
    <property type="protein sequence ID" value="ABO96923"/>
    <property type="gene ID" value="OSTLU_87707"/>
</dbReference>
<dbReference type="Gene3D" id="3.40.800.20">
    <property type="entry name" value="Histone deacetylase domain"/>
    <property type="match status" value="1"/>
</dbReference>
<dbReference type="InterPro" id="IPR023801">
    <property type="entry name" value="His_deacetylse_dom"/>
</dbReference>
<dbReference type="SUPFAM" id="SSF52768">
    <property type="entry name" value="Arginase/deacetylase"/>
    <property type="match status" value="1"/>
</dbReference>
<evidence type="ECO:0000256" key="1">
    <source>
        <dbReference type="ARBA" id="ARBA00004123"/>
    </source>
</evidence>
<name>A4RZU5_OSTLU</name>
<dbReference type="RefSeq" id="XP_001418630.1">
    <property type="nucleotide sequence ID" value="XM_001418593.1"/>
</dbReference>
<dbReference type="PANTHER" id="PTHR10625">
    <property type="entry name" value="HISTONE DEACETYLASE HDAC1-RELATED"/>
    <property type="match status" value="1"/>
</dbReference>
<accession>A4RZU5</accession>
<keyword evidence="4" id="KW-0678">Repressor</keyword>
<dbReference type="GeneID" id="5002651"/>
<dbReference type="CDD" id="cd09992">
    <property type="entry name" value="HDAC_classII"/>
    <property type="match status" value="1"/>
</dbReference>
<dbReference type="InterPro" id="IPR023696">
    <property type="entry name" value="Ureohydrolase_dom_sf"/>
</dbReference>
<dbReference type="InterPro" id="IPR000286">
    <property type="entry name" value="HDACs"/>
</dbReference>
<dbReference type="Pfam" id="PF00850">
    <property type="entry name" value="Hist_deacetyl"/>
    <property type="match status" value="1"/>
</dbReference>
<keyword evidence="13" id="KW-1185">Reference proteome</keyword>
<feature type="compositionally biased region" description="Low complexity" evidence="10">
    <location>
        <begin position="462"/>
        <end position="480"/>
    </location>
</feature>
<evidence type="ECO:0000256" key="6">
    <source>
        <dbReference type="ARBA" id="ARBA00022853"/>
    </source>
</evidence>
<gene>
    <name evidence="12" type="primary">HDA3505</name>
    <name evidence="12" type="ORF">OSTLU_87707</name>
</gene>
<dbReference type="PANTHER" id="PTHR10625:SF5">
    <property type="entry name" value="HISTONE DEACETYLASE"/>
    <property type="match status" value="1"/>
</dbReference>
<evidence type="ECO:0000256" key="10">
    <source>
        <dbReference type="SAM" id="MobiDB-lite"/>
    </source>
</evidence>
<dbReference type="PRINTS" id="PR01270">
    <property type="entry name" value="HDASUPER"/>
</dbReference>
<keyword evidence="6" id="KW-0156">Chromatin regulator</keyword>
<dbReference type="GO" id="GO:0005737">
    <property type="term" value="C:cytoplasm"/>
    <property type="evidence" value="ECO:0007669"/>
    <property type="project" value="TreeGrafter"/>
</dbReference>
<evidence type="ECO:0000256" key="7">
    <source>
        <dbReference type="ARBA" id="ARBA00023015"/>
    </source>
</evidence>
<evidence type="ECO:0000256" key="4">
    <source>
        <dbReference type="ARBA" id="ARBA00022491"/>
    </source>
</evidence>
<feature type="domain" description="Histone deacetylase" evidence="11">
    <location>
        <begin position="99"/>
        <end position="393"/>
    </location>
</feature>
<dbReference type="GO" id="GO:0000118">
    <property type="term" value="C:histone deacetylase complex"/>
    <property type="evidence" value="ECO:0007669"/>
    <property type="project" value="TreeGrafter"/>
</dbReference>
<sequence>VKARAVALDHARVNVDDVDALVSGLGALGLRASEDKQHPITRVQTPPPLRKHAHARTVSVSDVDVSAVKLERDEAPAKRKRRVGLLYDDAMEMHEKEGHFEQPARHRVVVNEIKAEKLDLRCERLEAREATEAELTRAHTKEHVAFVDSAFDVDGEKVQVMTGEDVFGDDIFFTKHTAKGARMAAGTVAEACLAVGRGDVDRAFAVVRPPGHHAVCGQAMGFCFFNNAVVGARAVIETKLCERVLIIDWDVHHGNGIQDIVYEDESVMYVSLHRYGDGFYPGTGAVAEVGKGGTNVNVAWSEKGLGDADYLAAFDVVIEPVVKSFAPDLIIIAAGFDAADGDPLGGMMVSPTGYMHMTKRLIEIGTGRVVVALEGGYALRPLATCATATLRALLGDEPKPISSRSRPRKSSIKLCRELASLLAEHWPVLESDEYKNSTALIAKRATVVGAAREYPTGRRSKSPANSSSSASTAVGAVCTT</sequence>
<dbReference type="STRING" id="436017.A4RZU5"/>
<evidence type="ECO:0000256" key="5">
    <source>
        <dbReference type="ARBA" id="ARBA00022801"/>
    </source>
</evidence>
<keyword evidence="5" id="KW-0378">Hydrolase</keyword>
<evidence type="ECO:0000256" key="9">
    <source>
        <dbReference type="ARBA" id="ARBA00023242"/>
    </source>
</evidence>